<protein>
    <submittedName>
        <fullName evidence="2">Uncharacterized protein</fullName>
    </submittedName>
</protein>
<proteinExistence type="predicted"/>
<feature type="signal peptide" evidence="1">
    <location>
        <begin position="1"/>
        <end position="17"/>
    </location>
</feature>
<dbReference type="Proteomes" id="UP000192721">
    <property type="component" value="Unassembled WGS sequence"/>
</dbReference>
<evidence type="ECO:0000256" key="1">
    <source>
        <dbReference type="SAM" id="SignalP"/>
    </source>
</evidence>
<evidence type="ECO:0000313" key="3">
    <source>
        <dbReference type="Proteomes" id="UP000192721"/>
    </source>
</evidence>
<sequence>MKHLCLLLALCCGTSQAADSAFKLPGYQEEDGAILLQAHGRHVDPYFAMKALLTAEELGLSIAPATDAWVEWLAPRQERNGSFPRFERQTDGAWRRTADADADDSTLAMWISLLSRRYGQQEMPPPLQASLARARRALWRLRQTRSGIYDYAAGVKLGYLMDNVEVYAALRDDCARTGASCRRMRQLAAALPKAFWKTKTRRWRVASRDLPPVAFYPEAAAQLFPKMEGMPAMPGQASFDAWLQGEGRPWLAQDKAHLDFPWGVLALAALRDGREDAARAWLQKAAPARGTPRWNVLEEAVFQGLERRLATTAEQEQRLEK</sequence>
<dbReference type="AlphaFoldDB" id="A0A1W0CUJ1"/>
<keyword evidence="1" id="KW-0732">Signal</keyword>
<name>A0A1W0CUJ1_9NEIS</name>
<reference evidence="2 3" key="1">
    <citation type="submission" date="2017-02" db="EMBL/GenBank/DDBJ databases">
        <title>Chromobacterium haemolyticum H5244.</title>
        <authorList>
            <person name="Gulvik C.A."/>
        </authorList>
    </citation>
    <scope>NUCLEOTIDE SEQUENCE [LARGE SCALE GENOMIC DNA]</scope>
    <source>
        <strain evidence="2 3">H5244</strain>
    </source>
</reference>
<organism evidence="2 3">
    <name type="scientific">Chromobacterium haemolyticum</name>
    <dbReference type="NCBI Taxonomy" id="394935"/>
    <lineage>
        <taxon>Bacteria</taxon>
        <taxon>Pseudomonadati</taxon>
        <taxon>Pseudomonadota</taxon>
        <taxon>Betaproteobacteria</taxon>
        <taxon>Neisseriales</taxon>
        <taxon>Chromobacteriaceae</taxon>
        <taxon>Chromobacterium</taxon>
    </lineage>
</organism>
<evidence type="ECO:0000313" key="2">
    <source>
        <dbReference type="EMBL" id="OQS38252.1"/>
    </source>
</evidence>
<feature type="chain" id="PRO_5012732144" evidence="1">
    <location>
        <begin position="18"/>
        <end position="321"/>
    </location>
</feature>
<dbReference type="RefSeq" id="WP_179140767.1">
    <property type="nucleotide sequence ID" value="NZ_MUKV01000016.1"/>
</dbReference>
<accession>A0A1W0CUJ1</accession>
<dbReference type="InterPro" id="IPR008930">
    <property type="entry name" value="Terpenoid_cyclase/PrenylTrfase"/>
</dbReference>
<dbReference type="EMBL" id="MUKV01000016">
    <property type="protein sequence ID" value="OQS38252.1"/>
    <property type="molecule type" value="Genomic_DNA"/>
</dbReference>
<gene>
    <name evidence="2" type="ORF">B0T45_13420</name>
</gene>
<comment type="caution">
    <text evidence="2">The sequence shown here is derived from an EMBL/GenBank/DDBJ whole genome shotgun (WGS) entry which is preliminary data.</text>
</comment>
<dbReference type="SUPFAM" id="SSF48239">
    <property type="entry name" value="Terpenoid cyclases/Protein prenyltransferases"/>
    <property type="match status" value="1"/>
</dbReference>